<comment type="caution">
    <text evidence="8">The sequence shown here is derived from an EMBL/GenBank/DDBJ whole genome shotgun (WGS) entry which is preliminary data.</text>
</comment>
<dbReference type="PANTHER" id="PTHR12429:SF9">
    <property type="entry name" value="E3 UBIQUITIN-PROTEIN LIGASE NEURL3"/>
    <property type="match status" value="1"/>
</dbReference>
<dbReference type="EMBL" id="JAHDVG010000474">
    <property type="protein sequence ID" value="KAH1176758.1"/>
    <property type="molecule type" value="Genomic_DNA"/>
</dbReference>
<keyword evidence="3 5" id="KW-0863">Zinc-finger</keyword>
<dbReference type="GO" id="GO:0045746">
    <property type="term" value="P:negative regulation of Notch signaling pathway"/>
    <property type="evidence" value="ECO:0007669"/>
    <property type="project" value="TreeGrafter"/>
</dbReference>
<evidence type="ECO:0000259" key="6">
    <source>
        <dbReference type="PROSITE" id="PS50089"/>
    </source>
</evidence>
<evidence type="ECO:0000313" key="9">
    <source>
        <dbReference type="Proteomes" id="UP000827986"/>
    </source>
</evidence>
<sequence>MGSSSSQQPGVENSDGDASQALFFHPFTHGSQVLLDEFHHMAERASSFHDGIVFTNRPIQLHEKVMLKILKKEARWHGGLRVGFTSMDPSKMDPRHLPPFACPHLVMQGKTWAAVLPDQCIEEGTILTFWVDHRGRVFFRSQQEAWNLPLLKGVPVNGHLWAIIDVYGQTKAVQILDPTRPSGGICDPAPAPRPSYPARPHAPACRDYSSLLGGDAEECVICCSHEANALLQPCGHATLCHCCAQEVFHKNQPCPFCREKIQDVVQVIPGAPAPGTRLPVGNQPCPGGWMEAGAGGFLKPAPVKDRAPPPSTTLLLAPLAVGVLAMPSPPSLSAPCTGDDSLILSLAGLFITQQFAQSTGAGGQPP</sequence>
<dbReference type="PROSITE" id="PS51065">
    <property type="entry name" value="NHR"/>
    <property type="match status" value="1"/>
</dbReference>
<dbReference type="SUPFAM" id="SSF57850">
    <property type="entry name" value="RING/U-box"/>
    <property type="match status" value="1"/>
</dbReference>
<dbReference type="InterPro" id="IPR001841">
    <property type="entry name" value="Znf_RING"/>
</dbReference>
<name>A0A9D4B020_9SAUR</name>
<feature type="domain" description="NHR" evidence="7">
    <location>
        <begin position="21"/>
        <end position="178"/>
    </location>
</feature>
<evidence type="ECO:0008006" key="10">
    <source>
        <dbReference type="Google" id="ProtNLM"/>
    </source>
</evidence>
<feature type="domain" description="RING-type" evidence="6">
    <location>
        <begin position="219"/>
        <end position="258"/>
    </location>
</feature>
<dbReference type="GO" id="GO:0005886">
    <property type="term" value="C:plasma membrane"/>
    <property type="evidence" value="ECO:0007669"/>
    <property type="project" value="TreeGrafter"/>
</dbReference>
<dbReference type="SMART" id="SM00588">
    <property type="entry name" value="NEUZ"/>
    <property type="match status" value="1"/>
</dbReference>
<evidence type="ECO:0000256" key="1">
    <source>
        <dbReference type="ARBA" id="ARBA00022723"/>
    </source>
</evidence>
<dbReference type="InterPro" id="IPR006573">
    <property type="entry name" value="NHR_dom"/>
</dbReference>
<dbReference type="Gene3D" id="3.30.40.10">
    <property type="entry name" value="Zinc/RING finger domain, C3HC4 (zinc finger)"/>
    <property type="match status" value="1"/>
</dbReference>
<keyword evidence="9" id="KW-1185">Reference proteome</keyword>
<accession>A0A9D4B020</accession>
<dbReference type="Proteomes" id="UP000827986">
    <property type="component" value="Unassembled WGS sequence"/>
</dbReference>
<keyword evidence="4" id="KW-0862">Zinc</keyword>
<dbReference type="InterPro" id="IPR043136">
    <property type="entry name" value="B30.2/SPRY_sf"/>
</dbReference>
<dbReference type="Pfam" id="PF13920">
    <property type="entry name" value="zf-C3HC4_3"/>
    <property type="match status" value="1"/>
</dbReference>
<dbReference type="GO" id="GO:0014069">
    <property type="term" value="C:postsynaptic density"/>
    <property type="evidence" value="ECO:0007669"/>
    <property type="project" value="TreeGrafter"/>
</dbReference>
<evidence type="ECO:0000256" key="5">
    <source>
        <dbReference type="PROSITE-ProRule" id="PRU00175"/>
    </source>
</evidence>
<dbReference type="Gene3D" id="2.60.120.920">
    <property type="match status" value="1"/>
</dbReference>
<evidence type="ECO:0000256" key="3">
    <source>
        <dbReference type="ARBA" id="ARBA00022771"/>
    </source>
</evidence>
<keyword evidence="1" id="KW-0479">Metal-binding</keyword>
<reference evidence="8" key="1">
    <citation type="submission" date="2021-09" db="EMBL/GenBank/DDBJ databases">
        <title>The genome of Mauremys mutica provides insights into the evolution of semi-aquatic lifestyle.</title>
        <authorList>
            <person name="Gong S."/>
            <person name="Gao Y."/>
        </authorList>
    </citation>
    <scope>NUCLEOTIDE SEQUENCE</scope>
    <source>
        <strain evidence="8">MM-2020</strain>
        <tissue evidence="8">Muscle</tissue>
    </source>
</reference>
<dbReference type="InterPro" id="IPR037962">
    <property type="entry name" value="Neuralized"/>
</dbReference>
<evidence type="ECO:0000256" key="2">
    <source>
        <dbReference type="ARBA" id="ARBA00022737"/>
    </source>
</evidence>
<gene>
    <name evidence="8" type="ORF">KIL84_010460</name>
</gene>
<dbReference type="GO" id="GO:0061630">
    <property type="term" value="F:ubiquitin protein ligase activity"/>
    <property type="evidence" value="ECO:0007669"/>
    <property type="project" value="TreeGrafter"/>
</dbReference>
<keyword evidence="2" id="KW-0677">Repeat</keyword>
<dbReference type="Pfam" id="PF07177">
    <property type="entry name" value="Neuralized"/>
    <property type="match status" value="1"/>
</dbReference>
<evidence type="ECO:0000259" key="7">
    <source>
        <dbReference type="PROSITE" id="PS51065"/>
    </source>
</evidence>
<organism evidence="8 9">
    <name type="scientific">Mauremys mutica</name>
    <name type="common">yellowpond turtle</name>
    <dbReference type="NCBI Taxonomy" id="74926"/>
    <lineage>
        <taxon>Eukaryota</taxon>
        <taxon>Metazoa</taxon>
        <taxon>Chordata</taxon>
        <taxon>Craniata</taxon>
        <taxon>Vertebrata</taxon>
        <taxon>Euteleostomi</taxon>
        <taxon>Archelosauria</taxon>
        <taxon>Testudinata</taxon>
        <taxon>Testudines</taxon>
        <taxon>Cryptodira</taxon>
        <taxon>Durocryptodira</taxon>
        <taxon>Testudinoidea</taxon>
        <taxon>Geoemydidae</taxon>
        <taxon>Geoemydinae</taxon>
        <taxon>Mauremys</taxon>
    </lineage>
</organism>
<dbReference type="PANTHER" id="PTHR12429">
    <property type="entry name" value="NEURALIZED"/>
    <property type="match status" value="1"/>
</dbReference>
<dbReference type="GO" id="GO:0008270">
    <property type="term" value="F:zinc ion binding"/>
    <property type="evidence" value="ECO:0007669"/>
    <property type="project" value="UniProtKB-KW"/>
</dbReference>
<proteinExistence type="predicted"/>
<dbReference type="AlphaFoldDB" id="A0A9D4B020"/>
<dbReference type="InterPro" id="IPR013083">
    <property type="entry name" value="Znf_RING/FYVE/PHD"/>
</dbReference>
<evidence type="ECO:0000313" key="8">
    <source>
        <dbReference type="EMBL" id="KAH1176758.1"/>
    </source>
</evidence>
<dbReference type="FunFam" id="2.60.120.920:FF:000005">
    <property type="entry name" value="Putative E3 ubiquitin-protein ligase NEURL1B"/>
    <property type="match status" value="1"/>
</dbReference>
<protein>
    <recommendedName>
        <fullName evidence="10">E3 ubiquitin-protein ligase NEURL3</fullName>
    </recommendedName>
</protein>
<evidence type="ECO:0000256" key="4">
    <source>
        <dbReference type="ARBA" id="ARBA00022833"/>
    </source>
</evidence>
<dbReference type="PROSITE" id="PS50089">
    <property type="entry name" value="ZF_RING_2"/>
    <property type="match status" value="1"/>
</dbReference>